<dbReference type="STRING" id="1193181.BN10_1070019"/>
<dbReference type="EMBL" id="CAIZ01000010">
    <property type="protein sequence ID" value="CCH68579.1"/>
    <property type="molecule type" value="Genomic_DNA"/>
</dbReference>
<name>N0E0Y2_9MICO</name>
<gene>
    <name evidence="1" type="ORF">BN10_1070019</name>
</gene>
<evidence type="ECO:0000313" key="1">
    <source>
        <dbReference type="EMBL" id="CCH68579.1"/>
    </source>
</evidence>
<reference evidence="1 2" key="1">
    <citation type="journal article" date="2013" name="ISME J.">
        <title>A metabolic model for members of the genus Tetrasphaera involved in enhanced biological phosphorus removal.</title>
        <authorList>
            <person name="Kristiansen R."/>
            <person name="Nguyen H.T.T."/>
            <person name="Saunders A.M."/>
            <person name="Nielsen J.L."/>
            <person name="Wimmer R."/>
            <person name="Le V.Q."/>
            <person name="McIlroy S.J."/>
            <person name="Petrovski S."/>
            <person name="Seviour R.J."/>
            <person name="Calteau A."/>
            <person name="Nielsen K.L."/>
            <person name="Nielsen P.H."/>
        </authorList>
    </citation>
    <scope>NUCLEOTIDE SEQUENCE [LARGE SCALE GENOMIC DNA]</scope>
    <source>
        <strain evidence="1 2">Lp2</strain>
    </source>
</reference>
<dbReference type="Proteomes" id="UP000013167">
    <property type="component" value="Unassembled WGS sequence"/>
</dbReference>
<sequence length="288" mass="29598">MAARVDGREHGPGHPEEGQEFVVPIEGLEVHEHGAAGIGDVRGVDTAVGTAREVPDHPGVGCAEKGVAALGGLTQPVDVLEQPLQLATGEVGGRGEPGLVPNGVAVAVPLQRAGDGVRAGVLPDDGVVEGAAGAGVPHDGRLALVGDADGGQVDRLKAGGGQGRADDGLGALPDLQGVVLHPAGARQDLLVLELVTTHLAPVVVEDHEPRARGPLVDRADEVRHGPSLGGPMTLLMAAVALSRKVRGVCRWGATVVRRRSHGSVIDQVRRRCHRVCRACPDRVLGRVR</sequence>
<accession>N0E0Y2</accession>
<keyword evidence="2" id="KW-1185">Reference proteome</keyword>
<dbReference type="HOGENOM" id="CLU_966224_0_0_11"/>
<proteinExistence type="predicted"/>
<dbReference type="AlphaFoldDB" id="N0E0Y2"/>
<comment type="caution">
    <text evidence="1">The sequence shown here is derived from an EMBL/GenBank/DDBJ whole genome shotgun (WGS) entry which is preliminary data.</text>
</comment>
<organism evidence="1 2">
    <name type="scientific">Phycicoccus elongatus Lp2</name>
    <dbReference type="NCBI Taxonomy" id="1193181"/>
    <lineage>
        <taxon>Bacteria</taxon>
        <taxon>Bacillati</taxon>
        <taxon>Actinomycetota</taxon>
        <taxon>Actinomycetes</taxon>
        <taxon>Micrococcales</taxon>
        <taxon>Intrasporangiaceae</taxon>
        <taxon>Phycicoccus</taxon>
    </lineage>
</organism>
<protein>
    <submittedName>
        <fullName evidence="1">Uncharacterized protein</fullName>
    </submittedName>
</protein>
<evidence type="ECO:0000313" key="2">
    <source>
        <dbReference type="Proteomes" id="UP000013167"/>
    </source>
</evidence>